<feature type="transmembrane region" description="Helical" evidence="2">
    <location>
        <begin position="38"/>
        <end position="55"/>
    </location>
</feature>
<evidence type="ECO:0008006" key="6">
    <source>
        <dbReference type="Google" id="ProtNLM"/>
    </source>
</evidence>
<feature type="region of interest" description="Disordered" evidence="1">
    <location>
        <begin position="1383"/>
        <end position="1405"/>
    </location>
</feature>
<sequence length="1629" mass="176741">MRACLSLFFCACLSLFFCTCACTSLSLSLGCVRACLSLLYMCAWCVSLSFVYVRVVRLGIGKKKLATLNLIKKTDIFVFSLSVCTLSVKYFHPLSLSHISTLSLCHISPLSLSVTYLHSLSLCHISPLSLCHISPLSLCHISPLSLCHISPLSLCHISPLSLSLCVTYLHSLSLCHISPLSLSVCHISPSLSLCHISPLSLCVTYLLSLSLSVSHISLSLSLCHISPLSLSLCVTYLPLSLSLCHISPSLSLSVSHISLSLSLCHISPLSLSLCHISTLSLSLCHISTLSLSLCHISPLSLSLSHISTLTLSHNLHAHLPILSSLSLTYSPSLSLSPYSHSVSYSLSLSVSHISLSLSLCVISPLSLSLCVTYLLSLSLCVSPSLSLSLCHISPSLSLCVTYLPLSLSVSHISTLSLCVTYLHSLSLCHISPLSLSVSHISTLSLSVSHISTLSLSVSHISTLSLSLSVTYLHSLISLSLIISTLTFPPFSALSPPHIPTLFHISTLSLCVTYLHSLSLSVSHISTLSLSLCHISPLSLSLCHISPLSLSLCHISPLSLSVSHISTLSLCVTYLHSLSLCVTYLHSLSLSLCHISPLLLSHNLHAHLPILSSLSLPHIPALSLSHIFPLCFILPLSLSVSVLHIPTLLYVSLSLILPPLSFSHIVPTLIPLSFSPLSLPTLSTLIRFSAGRFSSSRKNDTAGTSGESPSKFSKASCIPQATNPNRDGTSSLHARLSSRAHQDSTSGKIDSSSSGDHKQNRLTSDPNLSSPRRKVTEDSAAKRDSSHIGQRSLGRGTSESPSRSSQDSDGGSPSNIPLRASYRRGLEGDKNSDLGGSRMLRSSGRLKTSSGRVGISSSESVDNAPTRIPKDSKLSSQKGLSTNSEVTTTNAPSFLPNKSEKFLKDKTSPDGFREPSPTKDSPQEVESSNLMINLKKANKSEDIAKAPSPPKTMDITSTKQAFDRCGIKYNSCRSRIPTPNSPSGSRKGSESPVRQKLSSHSFSGSRTTESGNANNNETDSSKNNVESRADRIARYKDLRRRELASKIKSKLDPETEPETVASTKNLDADKSKIVKEAEVASSTAVKASATRSATADSTKIICGMKVSKNIAERAKKRQERMLRNSQHLSAELIGRRAKISAVCSRTDTPESSDPQMTILDTKADSSTFDMQFATSQSKSQLQPSSLQDMESLSPSSLSLSDNDKDSMYQQLTSESSDVSPEDKRLSLTELESLPEITSLDELDLNIDEEVAVSEKKLCFSQLSPPLEVVSNLELSTEKTVLKMKPESIYFSKTVPQEGKHTVVEEKSLNLSVDQENKSPVTSPYNILSSLDKRVEKVKSPLASSNHDSGNSNVFPGSNKRDATNVEAGSCDFLSKSSIKISQAKDVSSSYATSGTKSTFQMSKPNDKHVDVVPDIQAEEQFSMPPEKVRSRPPPSTVLYTKKLLESGNVKKDQKRIDYDLQKELDWLEHRKYQYADESNVEKEKKLSVLEMVKAAEGKTDNEEEKPRRPLGRTMSEARGKDAAQSRREILATRISSLGRTRSFGMGPVKKPDTSTSLDQQKTVLSPIKDNNLDELLMKNVAYLDDENLPKEPLVRSLHPGESLKLRKSLRKKKVAKLSSLPEKGMSEDNR</sequence>
<keyword evidence="3" id="KW-0732">Signal</keyword>
<evidence type="ECO:0000256" key="3">
    <source>
        <dbReference type="SAM" id="SignalP"/>
    </source>
</evidence>
<feature type="compositionally biased region" description="Polar residues" evidence="1">
    <location>
        <begin position="760"/>
        <end position="769"/>
    </location>
</feature>
<feature type="compositionally biased region" description="Polar residues" evidence="1">
    <location>
        <begin position="1383"/>
        <end position="1402"/>
    </location>
</feature>
<keyword evidence="2" id="KW-0812">Transmembrane</keyword>
<feature type="compositionally biased region" description="Basic residues" evidence="1">
    <location>
        <begin position="1604"/>
        <end position="1614"/>
    </location>
</feature>
<keyword evidence="5" id="KW-1185">Reference proteome</keyword>
<evidence type="ECO:0000313" key="4">
    <source>
        <dbReference type="EMBL" id="CAE1249857.1"/>
    </source>
</evidence>
<feature type="compositionally biased region" description="Polar residues" evidence="1">
    <location>
        <begin position="1340"/>
        <end position="1354"/>
    </location>
</feature>
<evidence type="ECO:0000256" key="2">
    <source>
        <dbReference type="SAM" id="Phobius"/>
    </source>
</evidence>
<feature type="compositionally biased region" description="Low complexity" evidence="1">
    <location>
        <begin position="742"/>
        <end position="753"/>
    </location>
</feature>
<name>A0A812C489_ACAPH</name>
<feature type="compositionally biased region" description="Polar residues" evidence="1">
    <location>
        <begin position="970"/>
        <end position="985"/>
    </location>
</feature>
<dbReference type="EMBL" id="CAHIKZ030001026">
    <property type="protein sequence ID" value="CAE1249857.1"/>
    <property type="molecule type" value="Genomic_DNA"/>
</dbReference>
<comment type="caution">
    <text evidence="4">The sequence shown here is derived from an EMBL/GenBank/DDBJ whole genome shotgun (WGS) entry which is preliminary data.</text>
</comment>
<feature type="region of interest" description="Disordered" evidence="1">
    <location>
        <begin position="1494"/>
        <end position="1559"/>
    </location>
</feature>
<feature type="compositionally biased region" description="Polar residues" evidence="1">
    <location>
        <begin position="693"/>
        <end position="731"/>
    </location>
</feature>
<feature type="compositionally biased region" description="Low complexity" evidence="1">
    <location>
        <begin position="797"/>
        <end position="813"/>
    </location>
</feature>
<feature type="compositionally biased region" description="Low complexity" evidence="1">
    <location>
        <begin position="1174"/>
        <end position="1199"/>
    </location>
</feature>
<dbReference type="Proteomes" id="UP000597762">
    <property type="component" value="Unassembled WGS sequence"/>
</dbReference>
<evidence type="ECO:0000256" key="1">
    <source>
        <dbReference type="SAM" id="MobiDB-lite"/>
    </source>
</evidence>
<feature type="compositionally biased region" description="Polar residues" evidence="1">
    <location>
        <begin position="873"/>
        <end position="891"/>
    </location>
</feature>
<feature type="compositionally biased region" description="Basic and acidic residues" evidence="1">
    <location>
        <begin position="773"/>
        <end position="785"/>
    </location>
</feature>
<keyword evidence="2" id="KW-1133">Transmembrane helix</keyword>
<feature type="region of interest" description="Disordered" evidence="1">
    <location>
        <begin position="1604"/>
        <end position="1629"/>
    </location>
</feature>
<organism evidence="4 5">
    <name type="scientific">Acanthosepion pharaonis</name>
    <name type="common">Pharaoh cuttlefish</name>
    <name type="synonym">Sepia pharaonis</name>
    <dbReference type="NCBI Taxonomy" id="158019"/>
    <lineage>
        <taxon>Eukaryota</taxon>
        <taxon>Metazoa</taxon>
        <taxon>Spiralia</taxon>
        <taxon>Lophotrochozoa</taxon>
        <taxon>Mollusca</taxon>
        <taxon>Cephalopoda</taxon>
        <taxon>Coleoidea</taxon>
        <taxon>Decapodiformes</taxon>
        <taxon>Sepiida</taxon>
        <taxon>Sepiina</taxon>
        <taxon>Sepiidae</taxon>
        <taxon>Acanthosepion</taxon>
    </lineage>
</organism>
<feature type="region of interest" description="Disordered" evidence="1">
    <location>
        <begin position="1336"/>
        <end position="1359"/>
    </location>
</feature>
<reference evidence="4" key="1">
    <citation type="submission" date="2021-01" db="EMBL/GenBank/DDBJ databases">
        <authorList>
            <person name="Li R."/>
            <person name="Bekaert M."/>
        </authorList>
    </citation>
    <scope>NUCLEOTIDE SEQUENCE</scope>
    <source>
        <strain evidence="4">Farmed</strain>
    </source>
</reference>
<keyword evidence="2" id="KW-0472">Membrane</keyword>
<feature type="compositionally biased region" description="Basic and acidic residues" evidence="1">
    <location>
        <begin position="1494"/>
        <end position="1506"/>
    </location>
</feature>
<feature type="compositionally biased region" description="Low complexity" evidence="1">
    <location>
        <begin position="848"/>
        <end position="860"/>
    </location>
</feature>
<feature type="region of interest" description="Disordered" evidence="1">
    <location>
        <begin position="1171"/>
        <end position="1202"/>
    </location>
</feature>
<feature type="signal peptide" evidence="3">
    <location>
        <begin position="1"/>
        <end position="22"/>
    </location>
</feature>
<dbReference type="PROSITE" id="PS51257">
    <property type="entry name" value="PROKAR_LIPOPROTEIN"/>
    <property type="match status" value="1"/>
</dbReference>
<feature type="compositionally biased region" description="Polar residues" evidence="1">
    <location>
        <begin position="995"/>
        <end position="1023"/>
    </location>
</feature>
<feature type="compositionally biased region" description="Polar residues" evidence="1">
    <location>
        <begin position="917"/>
        <end position="930"/>
    </location>
</feature>
<feature type="region of interest" description="Disordered" evidence="1">
    <location>
        <begin position="693"/>
        <end position="1032"/>
    </location>
</feature>
<proteinExistence type="predicted"/>
<gene>
    <name evidence="4" type="ORF">SPHA_26838</name>
</gene>
<protein>
    <recommendedName>
        <fullName evidence="6">Supervillin</fullName>
    </recommendedName>
</protein>
<feature type="compositionally biased region" description="Basic and acidic residues" evidence="1">
    <location>
        <begin position="1514"/>
        <end position="1529"/>
    </location>
</feature>
<feature type="transmembrane region" description="Helical" evidence="2">
    <location>
        <begin position="76"/>
        <end position="92"/>
    </location>
</feature>
<feature type="chain" id="PRO_5032914913" description="Supervillin" evidence="3">
    <location>
        <begin position="23"/>
        <end position="1629"/>
    </location>
</feature>
<accession>A0A812C489</accession>
<evidence type="ECO:0000313" key="5">
    <source>
        <dbReference type="Proteomes" id="UP000597762"/>
    </source>
</evidence>
<feature type="compositionally biased region" description="Basic and acidic residues" evidence="1">
    <location>
        <begin position="897"/>
        <end position="916"/>
    </location>
</feature>